<keyword evidence="3" id="KW-1185">Reference proteome</keyword>
<keyword evidence="1" id="KW-1133">Transmembrane helix</keyword>
<sequence>MSTLYAKISTDWQENFLLYAASAIILCTCLGGITVLSIFQNGSGLLQMIQLFVVVVLCNAVLASILTVQKPEIVFKASIASLSICSLIATINFIL</sequence>
<dbReference type="OrthoDB" id="1467832at2"/>
<accession>A0A238VM96</accession>
<dbReference type="RefSeq" id="WP_089369405.1">
    <property type="nucleotide sequence ID" value="NZ_BMEP01000002.1"/>
</dbReference>
<keyword evidence="1" id="KW-0472">Membrane</keyword>
<keyword evidence="1" id="KW-0812">Transmembrane</keyword>
<reference evidence="2 3" key="1">
    <citation type="submission" date="2017-06" db="EMBL/GenBank/DDBJ databases">
        <authorList>
            <person name="Kim H.J."/>
            <person name="Triplett B.A."/>
        </authorList>
    </citation>
    <scope>NUCLEOTIDE SEQUENCE [LARGE SCALE GENOMIC DNA]</scope>
    <source>
        <strain evidence="2 3">DSM 25597</strain>
    </source>
</reference>
<protein>
    <submittedName>
        <fullName evidence="2">Uncharacterized protein</fullName>
    </submittedName>
</protein>
<evidence type="ECO:0000256" key="1">
    <source>
        <dbReference type="SAM" id="Phobius"/>
    </source>
</evidence>
<dbReference type="Proteomes" id="UP000198379">
    <property type="component" value="Unassembled WGS sequence"/>
</dbReference>
<evidence type="ECO:0000313" key="3">
    <source>
        <dbReference type="Proteomes" id="UP000198379"/>
    </source>
</evidence>
<gene>
    <name evidence="2" type="ORF">SAMN06265376_10123</name>
</gene>
<feature type="transmembrane region" description="Helical" evidence="1">
    <location>
        <begin position="73"/>
        <end position="94"/>
    </location>
</feature>
<proteinExistence type="predicted"/>
<evidence type="ECO:0000313" key="2">
    <source>
        <dbReference type="EMBL" id="SNR35294.1"/>
    </source>
</evidence>
<name>A0A238VM96_9FLAO</name>
<dbReference type="AlphaFoldDB" id="A0A238VM96"/>
<dbReference type="EMBL" id="FZNY01000001">
    <property type="protein sequence ID" value="SNR35294.1"/>
    <property type="molecule type" value="Genomic_DNA"/>
</dbReference>
<feature type="transmembrane region" description="Helical" evidence="1">
    <location>
        <begin position="16"/>
        <end position="39"/>
    </location>
</feature>
<feature type="transmembrane region" description="Helical" evidence="1">
    <location>
        <begin position="45"/>
        <end position="66"/>
    </location>
</feature>
<organism evidence="2 3">
    <name type="scientific">Dokdonia pacifica</name>
    <dbReference type="NCBI Taxonomy" id="1627892"/>
    <lineage>
        <taxon>Bacteria</taxon>
        <taxon>Pseudomonadati</taxon>
        <taxon>Bacteroidota</taxon>
        <taxon>Flavobacteriia</taxon>
        <taxon>Flavobacteriales</taxon>
        <taxon>Flavobacteriaceae</taxon>
        <taxon>Dokdonia</taxon>
    </lineage>
</organism>